<evidence type="ECO:0000256" key="7">
    <source>
        <dbReference type="ARBA" id="ARBA00023209"/>
    </source>
</evidence>
<feature type="transmembrane region" description="Helical" evidence="9">
    <location>
        <begin position="267"/>
        <end position="285"/>
    </location>
</feature>
<accession>A0ABP0TAK9</accession>
<feature type="transmembrane region" description="Helical" evidence="9">
    <location>
        <begin position="227"/>
        <end position="246"/>
    </location>
</feature>
<feature type="transmembrane region" description="Helical" evidence="9">
    <location>
        <begin position="305"/>
        <end position="324"/>
    </location>
</feature>
<sequence>MASCLRSGGTFSVSLSSCFSSVKAQKARQNARVLGCPVVQKNGAGISCGLAERCRRYGWGAQGRADTVQSGCGARVLKPKLLPGFRNENGVAVCALGGRARSEEADEEERGGLTLPFLGHVKQLSDITQISPLKATATLAIAAASWTLLSILAQATILNADVWMYGSWFLVIWPWPTAIALGIWTIVIAARRANAKPKEWEQVLMLGGALVWIVLVPLAHFHGFVDGWPLLLFFLYSFFFSISAIIRSRLYGSLSIPSDDTDWVSTPSKLAQIGFSVAVIAGHWFAAYEAPFLVFTWNWGWKSKLAAAVLALAVVLQYYSTYFLGKYSDRLVKPGAVVSFGPYRFVRHPMYASYMLLFAGYCMALRSYLSLLFLTAVSLIYYNQRAKVEEDQLVHTFGPSYTSYRDRTKHKYLPFVY</sequence>
<keyword evidence="6 9" id="KW-0472">Membrane</keyword>
<dbReference type="EMBL" id="OZ019893">
    <property type="protein sequence ID" value="CAK9191079.1"/>
    <property type="molecule type" value="Genomic_DNA"/>
</dbReference>
<dbReference type="Pfam" id="PF04191">
    <property type="entry name" value="PEMT"/>
    <property type="match status" value="1"/>
</dbReference>
<keyword evidence="11" id="KW-1185">Reference proteome</keyword>
<evidence type="ECO:0000256" key="1">
    <source>
        <dbReference type="ARBA" id="ARBA00004127"/>
    </source>
</evidence>
<dbReference type="PANTHER" id="PTHR12714:SF11">
    <property type="entry name" value="PROTEIN C-TERMINAL S-ISOPRENYLCYSTEINE CARBOXYL O-METHYLTRANSFERASE"/>
    <property type="match status" value="1"/>
</dbReference>
<keyword evidence="3 9" id="KW-0812">Transmembrane</keyword>
<dbReference type="PROSITE" id="PS51257">
    <property type="entry name" value="PROKAR_LIPOPROTEIN"/>
    <property type="match status" value="1"/>
</dbReference>
<dbReference type="InterPro" id="IPR007318">
    <property type="entry name" value="Phopholipid_MeTrfase"/>
</dbReference>
<feature type="transmembrane region" description="Helical" evidence="9">
    <location>
        <begin position="202"/>
        <end position="221"/>
    </location>
</feature>
<proteinExistence type="predicted"/>
<evidence type="ECO:0008006" key="12">
    <source>
        <dbReference type="Google" id="ProtNLM"/>
    </source>
</evidence>
<evidence type="ECO:0000256" key="5">
    <source>
        <dbReference type="ARBA" id="ARBA00023098"/>
    </source>
</evidence>
<keyword evidence="2" id="KW-0444">Lipid biosynthesis</keyword>
<name>A0ABP0TAK9_9BRYO</name>
<feature type="transmembrane region" description="Helical" evidence="9">
    <location>
        <begin position="137"/>
        <end position="157"/>
    </location>
</feature>
<evidence type="ECO:0000256" key="6">
    <source>
        <dbReference type="ARBA" id="ARBA00023136"/>
    </source>
</evidence>
<dbReference type="Proteomes" id="UP001497512">
    <property type="component" value="Chromosome 1"/>
</dbReference>
<keyword evidence="4 9" id="KW-1133">Transmembrane helix</keyword>
<comment type="subcellular location">
    <subcellularLocation>
        <location evidence="1">Endomembrane system</location>
        <topology evidence="1">Multi-pass membrane protein</topology>
    </subcellularLocation>
</comment>
<feature type="transmembrane region" description="Helical" evidence="9">
    <location>
        <begin position="354"/>
        <end position="382"/>
    </location>
</feature>
<evidence type="ECO:0000313" key="11">
    <source>
        <dbReference type="Proteomes" id="UP001497512"/>
    </source>
</evidence>
<reference evidence="10 11" key="1">
    <citation type="submission" date="2024-02" db="EMBL/GenBank/DDBJ databases">
        <authorList>
            <consortium name="ELIXIR-Norway"/>
            <consortium name="Elixir Norway"/>
        </authorList>
    </citation>
    <scope>NUCLEOTIDE SEQUENCE [LARGE SCALE GENOMIC DNA]</scope>
</reference>
<keyword evidence="8" id="KW-1208">Phospholipid metabolism</keyword>
<organism evidence="10 11">
    <name type="scientific">Sphagnum troendelagicum</name>
    <dbReference type="NCBI Taxonomy" id="128251"/>
    <lineage>
        <taxon>Eukaryota</taxon>
        <taxon>Viridiplantae</taxon>
        <taxon>Streptophyta</taxon>
        <taxon>Embryophyta</taxon>
        <taxon>Bryophyta</taxon>
        <taxon>Sphagnophytina</taxon>
        <taxon>Sphagnopsida</taxon>
        <taxon>Sphagnales</taxon>
        <taxon>Sphagnaceae</taxon>
        <taxon>Sphagnum</taxon>
    </lineage>
</organism>
<keyword evidence="5" id="KW-0443">Lipid metabolism</keyword>
<gene>
    <name evidence="10" type="ORF">CSSPTR1EN2_LOCUS1211</name>
</gene>
<evidence type="ECO:0000256" key="9">
    <source>
        <dbReference type="SAM" id="Phobius"/>
    </source>
</evidence>
<protein>
    <recommendedName>
        <fullName evidence="12">Protein-S-isoprenylcysteine O-methyltransferase</fullName>
    </recommendedName>
</protein>
<evidence type="ECO:0000256" key="2">
    <source>
        <dbReference type="ARBA" id="ARBA00022516"/>
    </source>
</evidence>
<evidence type="ECO:0000256" key="8">
    <source>
        <dbReference type="ARBA" id="ARBA00023264"/>
    </source>
</evidence>
<dbReference type="PANTHER" id="PTHR12714">
    <property type="entry name" value="PROTEIN-S ISOPRENYLCYSTEINE O-METHYLTRANSFERASE"/>
    <property type="match status" value="1"/>
</dbReference>
<evidence type="ECO:0000256" key="3">
    <source>
        <dbReference type="ARBA" id="ARBA00022692"/>
    </source>
</evidence>
<evidence type="ECO:0000256" key="4">
    <source>
        <dbReference type="ARBA" id="ARBA00022989"/>
    </source>
</evidence>
<dbReference type="Gene3D" id="1.20.120.1630">
    <property type="match status" value="1"/>
</dbReference>
<keyword evidence="7" id="KW-0594">Phospholipid biosynthesis</keyword>
<evidence type="ECO:0000313" key="10">
    <source>
        <dbReference type="EMBL" id="CAK9191079.1"/>
    </source>
</evidence>
<feature type="transmembrane region" description="Helical" evidence="9">
    <location>
        <begin position="163"/>
        <end position="190"/>
    </location>
</feature>